<evidence type="ECO:0000313" key="1">
    <source>
        <dbReference type="EMBL" id="MCL7747786.1"/>
    </source>
</evidence>
<dbReference type="InterPro" id="IPR058867">
    <property type="entry name" value="YtzJ"/>
</dbReference>
<evidence type="ECO:0000313" key="2">
    <source>
        <dbReference type="Proteomes" id="UP001139150"/>
    </source>
</evidence>
<dbReference type="EMBL" id="JAKRYL010000011">
    <property type="protein sequence ID" value="MCL7747786.1"/>
    <property type="molecule type" value="Genomic_DNA"/>
</dbReference>
<gene>
    <name evidence="1" type="ORF">MF646_11710</name>
</gene>
<protein>
    <submittedName>
        <fullName evidence="1">Uncharacterized protein</fullName>
    </submittedName>
</protein>
<organism evidence="1 2">
    <name type="scientific">Halalkalibacter alkaliphilus</name>
    <dbReference type="NCBI Taxonomy" id="2917993"/>
    <lineage>
        <taxon>Bacteria</taxon>
        <taxon>Bacillati</taxon>
        <taxon>Bacillota</taxon>
        <taxon>Bacilli</taxon>
        <taxon>Bacillales</taxon>
        <taxon>Bacillaceae</taxon>
        <taxon>Halalkalibacter</taxon>
    </lineage>
</organism>
<dbReference type="Pfam" id="PF26326">
    <property type="entry name" value="YtzJ"/>
    <property type="match status" value="1"/>
</dbReference>
<comment type="caution">
    <text evidence="1">The sequence shown here is derived from an EMBL/GenBank/DDBJ whole genome shotgun (WGS) entry which is preliminary data.</text>
</comment>
<name>A0A9X2I412_9BACI</name>
<accession>A0A9X2I412</accession>
<proteinExistence type="predicted"/>
<dbReference type="AlphaFoldDB" id="A0A9X2I412"/>
<sequence>MDITGKEMVINRKEMAFKKIEKIKNGFSAFAESKEVTELIRNELKKQKIDVHEDVTEVGSWFTPVNKL</sequence>
<reference evidence="1" key="1">
    <citation type="submission" date="2022-02" db="EMBL/GenBank/DDBJ databases">
        <title>Halalkalibacter sp. nov. isolated from Lonar Lake, India.</title>
        <authorList>
            <person name="Joshi A."/>
            <person name="Thite S."/>
            <person name="Lodha T."/>
        </authorList>
    </citation>
    <scope>NUCLEOTIDE SEQUENCE</scope>
    <source>
        <strain evidence="1">MEB205</strain>
    </source>
</reference>
<dbReference type="RefSeq" id="WP_250096684.1">
    <property type="nucleotide sequence ID" value="NZ_JAKRYL010000011.1"/>
</dbReference>
<keyword evidence="2" id="KW-1185">Reference proteome</keyword>
<dbReference type="Proteomes" id="UP001139150">
    <property type="component" value="Unassembled WGS sequence"/>
</dbReference>